<gene>
    <name evidence="2" type="ORF">ACFPET_21460</name>
</gene>
<dbReference type="Gene3D" id="3.20.20.140">
    <property type="entry name" value="Metal-dependent hydrolases"/>
    <property type="match status" value="1"/>
</dbReference>
<accession>A0ABV8U414</accession>
<protein>
    <submittedName>
        <fullName evidence="2">Amidohydrolase</fullName>
    </submittedName>
</protein>
<dbReference type="PANTHER" id="PTHR43135">
    <property type="entry name" value="ALPHA-D-RIBOSE 1-METHYLPHOSPHONATE 5-TRIPHOSPHATE DIPHOSPHATASE"/>
    <property type="match status" value="1"/>
</dbReference>
<sequence>MGTFALTGATVHPVTSEKIDGGTVVVQDGLITAVGGPDTPVPDGVPTVDASGKHVLPGLVDAHTHLGVHEEATGNANSDTNEMTDPVTADVRALDAINPADIGFRDAVEGGVLTVGIMPGSGNVVGGQAVAVNCHGRTVEEMLLREPTGIKSALGENPKRVYGGKDKKPSTRLGTGAILRGAFVEAQNYLAKQEHEEHPERDLKLEAIGKVLKREIPWRQHSHRADDIATAVRVAEEFGYRLVVDHGTEGHLIADILAEKGIPVANGPLMTSRSKMELRNRTPESPGLLYKAGVEVSIITDHPVIPINHLMTQVIVAIRAGLDRDYALKTVTVNPARIMGIDDRVGSLETGKHGTIGVWSGDPLDIYSTVESAYVKGEQVLGD</sequence>
<dbReference type="CDD" id="cd01309">
    <property type="entry name" value="Met_dep_hydrolase_C"/>
    <property type="match status" value="1"/>
</dbReference>
<evidence type="ECO:0000313" key="2">
    <source>
        <dbReference type="EMBL" id="MFC4337767.1"/>
    </source>
</evidence>
<dbReference type="PANTHER" id="PTHR43135:SF3">
    <property type="entry name" value="ALPHA-D-RIBOSE 1-METHYLPHOSPHONATE 5-TRIPHOSPHATE DIPHOSPHATASE"/>
    <property type="match status" value="1"/>
</dbReference>
<evidence type="ECO:0000259" key="1">
    <source>
        <dbReference type="Pfam" id="PF01979"/>
    </source>
</evidence>
<dbReference type="RefSeq" id="WP_380625089.1">
    <property type="nucleotide sequence ID" value="NZ_JBHSDK010000061.1"/>
</dbReference>
<dbReference type="Proteomes" id="UP001595823">
    <property type="component" value="Unassembled WGS sequence"/>
</dbReference>
<dbReference type="InterPro" id="IPR011059">
    <property type="entry name" value="Metal-dep_hydrolase_composite"/>
</dbReference>
<comment type="caution">
    <text evidence="2">The sequence shown here is derived from an EMBL/GenBank/DDBJ whole genome shotgun (WGS) entry which is preliminary data.</text>
</comment>
<name>A0ABV8U414_9ACTN</name>
<dbReference type="InterPro" id="IPR032466">
    <property type="entry name" value="Metal_Hydrolase"/>
</dbReference>
<keyword evidence="3" id="KW-1185">Reference proteome</keyword>
<reference evidence="3" key="1">
    <citation type="journal article" date="2019" name="Int. J. Syst. Evol. Microbiol.">
        <title>The Global Catalogue of Microorganisms (GCM) 10K type strain sequencing project: providing services to taxonomists for standard genome sequencing and annotation.</title>
        <authorList>
            <consortium name="The Broad Institute Genomics Platform"/>
            <consortium name="The Broad Institute Genome Sequencing Center for Infectious Disease"/>
            <person name="Wu L."/>
            <person name="Ma J."/>
        </authorList>
    </citation>
    <scope>NUCLEOTIDE SEQUENCE [LARGE SCALE GENOMIC DNA]</scope>
    <source>
        <strain evidence="3">IBRC-M 10908</strain>
    </source>
</reference>
<dbReference type="InterPro" id="IPR006680">
    <property type="entry name" value="Amidohydro-rel"/>
</dbReference>
<dbReference type="EMBL" id="JBHSDK010000061">
    <property type="protein sequence ID" value="MFC4337767.1"/>
    <property type="molecule type" value="Genomic_DNA"/>
</dbReference>
<dbReference type="InterPro" id="IPR051781">
    <property type="entry name" value="Metallo-dep_Hydrolase"/>
</dbReference>
<feature type="domain" description="Amidohydrolase-related" evidence="1">
    <location>
        <begin position="232"/>
        <end position="370"/>
    </location>
</feature>
<evidence type="ECO:0000313" key="3">
    <source>
        <dbReference type="Proteomes" id="UP001595823"/>
    </source>
</evidence>
<proteinExistence type="predicted"/>
<dbReference type="SUPFAM" id="SSF51556">
    <property type="entry name" value="Metallo-dependent hydrolases"/>
    <property type="match status" value="1"/>
</dbReference>
<dbReference type="SUPFAM" id="SSF51338">
    <property type="entry name" value="Composite domain of metallo-dependent hydrolases"/>
    <property type="match status" value="1"/>
</dbReference>
<organism evidence="2 3">
    <name type="scientific">Salininema proteolyticum</name>
    <dbReference type="NCBI Taxonomy" id="1607685"/>
    <lineage>
        <taxon>Bacteria</taxon>
        <taxon>Bacillati</taxon>
        <taxon>Actinomycetota</taxon>
        <taxon>Actinomycetes</taxon>
        <taxon>Glycomycetales</taxon>
        <taxon>Glycomycetaceae</taxon>
        <taxon>Salininema</taxon>
    </lineage>
</organism>
<dbReference type="Pfam" id="PF01979">
    <property type="entry name" value="Amidohydro_1"/>
    <property type="match status" value="1"/>
</dbReference>